<dbReference type="OrthoDB" id="964870at2"/>
<dbReference type="RefSeq" id="WP_055144204.1">
    <property type="nucleotide sequence ID" value="NZ_JXSZ01000005.1"/>
</dbReference>
<evidence type="ECO:0000259" key="1">
    <source>
        <dbReference type="Pfam" id="PF04397"/>
    </source>
</evidence>
<dbReference type="Gene3D" id="2.40.50.40">
    <property type="match status" value="1"/>
</dbReference>
<evidence type="ECO:0000313" key="2">
    <source>
        <dbReference type="EMBL" id="KPM49782.1"/>
    </source>
</evidence>
<dbReference type="Pfam" id="PF04397">
    <property type="entry name" value="LytTR"/>
    <property type="match status" value="1"/>
</dbReference>
<accession>A0A0P7BY77</accession>
<feature type="domain" description="HTH LytTR-type" evidence="1">
    <location>
        <begin position="11"/>
        <end position="62"/>
    </location>
</feature>
<evidence type="ECO:0000313" key="3">
    <source>
        <dbReference type="Proteomes" id="UP000050454"/>
    </source>
</evidence>
<sequence>MNLPRILTENPPEHITHFQASSNYTFLLLGDGKHLISGYTLQFLEAWIDNDMFIRIDRSNLVRGTISLK</sequence>
<protein>
    <recommendedName>
        <fullName evidence="1">HTH LytTR-type domain-containing protein</fullName>
    </recommendedName>
</protein>
<organism evidence="2 3">
    <name type="scientific">Jiulongibacter sediminis</name>
    <dbReference type="NCBI Taxonomy" id="1605367"/>
    <lineage>
        <taxon>Bacteria</taxon>
        <taxon>Pseudomonadati</taxon>
        <taxon>Bacteroidota</taxon>
        <taxon>Cytophagia</taxon>
        <taxon>Cytophagales</taxon>
        <taxon>Leadbetterellaceae</taxon>
        <taxon>Jiulongibacter</taxon>
    </lineage>
</organism>
<keyword evidence="3" id="KW-1185">Reference proteome</keyword>
<gene>
    <name evidence="2" type="ORF">AFM12_04200</name>
</gene>
<proteinExistence type="predicted"/>
<dbReference type="EMBL" id="LGTQ01000005">
    <property type="protein sequence ID" value="KPM49782.1"/>
    <property type="molecule type" value="Genomic_DNA"/>
</dbReference>
<comment type="caution">
    <text evidence="2">The sequence shown here is derived from an EMBL/GenBank/DDBJ whole genome shotgun (WGS) entry which is preliminary data.</text>
</comment>
<dbReference type="InterPro" id="IPR007492">
    <property type="entry name" value="LytTR_DNA-bd_dom"/>
</dbReference>
<dbReference type="Proteomes" id="UP000050454">
    <property type="component" value="Unassembled WGS sequence"/>
</dbReference>
<reference evidence="2 3" key="1">
    <citation type="submission" date="2015-07" db="EMBL/GenBank/DDBJ databases">
        <title>The draft genome sequence of Leadbetterella sp. JN14-9.</title>
        <authorList>
            <person name="Liu Y."/>
            <person name="Du J."/>
            <person name="Shao Z."/>
        </authorList>
    </citation>
    <scope>NUCLEOTIDE SEQUENCE [LARGE SCALE GENOMIC DNA]</scope>
    <source>
        <strain evidence="2 3">JN14-9</strain>
    </source>
</reference>
<dbReference type="AlphaFoldDB" id="A0A0P7BY77"/>
<dbReference type="GO" id="GO:0003677">
    <property type="term" value="F:DNA binding"/>
    <property type="evidence" value="ECO:0007669"/>
    <property type="project" value="InterPro"/>
</dbReference>
<name>A0A0P7BY77_9BACT</name>